<evidence type="ECO:0000256" key="1">
    <source>
        <dbReference type="SAM" id="MobiDB-lite"/>
    </source>
</evidence>
<sequence>MSREEARFNLDISSDTAKQVQERGRDSQKSRGVLPSSGNLDEMKLAGPVEEELMTKAGRESQKRKEEKNHPRSNPTQTAVRGSRSTGQKEDFPAFSAGIFGGYEEEALTQFSEVKLNGRQIKNVVKIAHNVAMSENTGTLFYGYPGSVIAAHKSTQLLSLDINRSSLQGFTKRPPY</sequence>
<organism evidence="2">
    <name type="scientific">Talaromyces marneffei PM1</name>
    <dbReference type="NCBI Taxonomy" id="1077442"/>
    <lineage>
        <taxon>Eukaryota</taxon>
        <taxon>Fungi</taxon>
        <taxon>Dikarya</taxon>
        <taxon>Ascomycota</taxon>
        <taxon>Pezizomycotina</taxon>
        <taxon>Eurotiomycetes</taxon>
        <taxon>Eurotiomycetidae</taxon>
        <taxon>Eurotiales</taxon>
        <taxon>Trichocomaceae</taxon>
        <taxon>Talaromyces</taxon>
        <taxon>Talaromyces sect. Talaromyces</taxon>
    </lineage>
</organism>
<gene>
    <name evidence="2" type="ORF">GQ26_0043520</name>
</gene>
<dbReference type="EMBL" id="JPOX01000004">
    <property type="protein sequence ID" value="KFX52018.1"/>
    <property type="molecule type" value="Genomic_DNA"/>
</dbReference>
<feature type="compositionally biased region" description="Basic and acidic residues" evidence="1">
    <location>
        <begin position="53"/>
        <end position="70"/>
    </location>
</feature>
<dbReference type="EMBL" id="JPOX01000004">
    <property type="protein sequence ID" value="KFX52019.1"/>
    <property type="molecule type" value="Genomic_DNA"/>
</dbReference>
<evidence type="ECO:0000313" key="2">
    <source>
        <dbReference type="EMBL" id="KFX52019.1"/>
    </source>
</evidence>
<dbReference type="HOGENOM" id="CLU_1526163_0_0_1"/>
<reference key="1">
    <citation type="journal article" date="2014" name="PLoS Genet.">
        <title>Signature Gene Expression Reveals Novel Clues to the Molecular Mechanisms of Dimorphic Transition in Penicillium marneffei.</title>
        <authorList>
            <person name="Yang E."/>
            <person name="Wang G."/>
            <person name="Cai J."/>
            <person name="Woo P.C."/>
            <person name="Lau S.K."/>
            <person name="Yuen K.-Y."/>
            <person name="Chow W.-N."/>
            <person name="Lin X."/>
        </authorList>
    </citation>
    <scope>NUCLEOTIDE SEQUENCE [LARGE SCALE GENOMIC DNA]</scope>
    <source>
        <strain>PM1</strain>
    </source>
</reference>
<reference evidence="2" key="2">
    <citation type="journal article" date="2014" name="PLoS Genet.">
        <title>Signature gene expression reveals novel clues to the molecular mechanisms of dimorphic transition in Penicillium marneffei.</title>
        <authorList>
            <person name="Yang E."/>
            <person name="Wang G."/>
            <person name="Cai J."/>
            <person name="Woo P.C."/>
            <person name="Lau S.K."/>
            <person name="Yuen K.-Y."/>
            <person name="Chow W.-N."/>
            <person name="Lin X."/>
        </authorList>
    </citation>
    <scope>NUCLEOTIDE SEQUENCE</scope>
    <source>
        <strain evidence="2">PM1</strain>
    </source>
</reference>
<proteinExistence type="predicted"/>
<feature type="compositionally biased region" description="Polar residues" evidence="1">
    <location>
        <begin position="72"/>
        <end position="86"/>
    </location>
</feature>
<feature type="region of interest" description="Disordered" evidence="1">
    <location>
        <begin position="1"/>
        <end position="93"/>
    </location>
</feature>
<name>A0A093VPX0_TALMA</name>
<dbReference type="AlphaFoldDB" id="A0A093VPX0"/>
<feature type="compositionally biased region" description="Basic and acidic residues" evidence="1">
    <location>
        <begin position="20"/>
        <end position="29"/>
    </location>
</feature>
<accession>A0A093VPX0</accession>
<protein>
    <submittedName>
        <fullName evidence="2">Uncharacterized protein</fullName>
    </submittedName>
</protein>
<comment type="caution">
    <text evidence="2">The sequence shown here is derived from an EMBL/GenBank/DDBJ whole genome shotgun (WGS) entry which is preliminary data.</text>
</comment>